<evidence type="ECO:0000259" key="2">
    <source>
        <dbReference type="Pfam" id="PF17899"/>
    </source>
</evidence>
<name>A0ABM9AKC6_9BACT</name>
<feature type="domain" description="Peptidase M61 N-terminal" evidence="2">
    <location>
        <begin position="2"/>
        <end position="169"/>
    </location>
</feature>
<proteinExistence type="predicted"/>
<dbReference type="Gene3D" id="1.10.390.10">
    <property type="entry name" value="Neutral Protease Domain 2"/>
    <property type="match status" value="1"/>
</dbReference>
<feature type="domain" description="Peptidase M61 catalytic" evidence="1">
    <location>
        <begin position="262"/>
        <end position="375"/>
    </location>
</feature>
<gene>
    <name evidence="3" type="ORF">EMA8858_00285</name>
</gene>
<dbReference type="InterPro" id="IPR027268">
    <property type="entry name" value="Peptidase_M4/M1_CTD_sf"/>
</dbReference>
<dbReference type="EMBL" id="CAKLPY010000001">
    <property type="protein sequence ID" value="CAH0994177.1"/>
    <property type="molecule type" value="Genomic_DNA"/>
</dbReference>
<comment type="caution">
    <text evidence="3">The sequence shown here is derived from an EMBL/GenBank/DDBJ whole genome shotgun (WGS) entry which is preliminary data.</text>
</comment>
<accession>A0ABM9AKC6</accession>
<dbReference type="RefSeq" id="WP_238803930.1">
    <property type="nucleotide sequence ID" value="NZ_CAKLPY010000001.1"/>
</dbReference>
<dbReference type="Proteomes" id="UP000837932">
    <property type="component" value="Unassembled WGS sequence"/>
</dbReference>
<dbReference type="InterPro" id="IPR040756">
    <property type="entry name" value="Peptidase_M61_N"/>
</dbReference>
<reference evidence="3" key="1">
    <citation type="submission" date="2021-12" db="EMBL/GenBank/DDBJ databases">
        <authorList>
            <person name="Rodrigo-Torres L."/>
            <person name="Arahal R. D."/>
            <person name="Lucena T."/>
        </authorList>
    </citation>
    <scope>NUCLEOTIDE SEQUENCE</scope>
    <source>
        <strain evidence="3">CECT 8858</strain>
    </source>
</reference>
<evidence type="ECO:0000313" key="3">
    <source>
        <dbReference type="EMBL" id="CAH0994177.1"/>
    </source>
</evidence>
<dbReference type="InterPro" id="IPR007963">
    <property type="entry name" value="Peptidase_M61_catalytic"/>
</dbReference>
<dbReference type="Pfam" id="PF05299">
    <property type="entry name" value="Peptidase_M61"/>
    <property type="match status" value="1"/>
</dbReference>
<keyword evidence="4" id="KW-1185">Reference proteome</keyword>
<evidence type="ECO:0000313" key="4">
    <source>
        <dbReference type="Proteomes" id="UP000837932"/>
    </source>
</evidence>
<protein>
    <recommendedName>
        <fullName evidence="5">M61 family peptidase</fullName>
    </recommendedName>
</protein>
<organism evidence="3 4">
    <name type="scientific">Emticicia aquatica</name>
    <dbReference type="NCBI Taxonomy" id="1681835"/>
    <lineage>
        <taxon>Bacteria</taxon>
        <taxon>Pseudomonadati</taxon>
        <taxon>Bacteroidota</taxon>
        <taxon>Cytophagia</taxon>
        <taxon>Cytophagales</taxon>
        <taxon>Leadbetterellaceae</taxon>
        <taxon>Emticicia</taxon>
    </lineage>
</organism>
<dbReference type="Gene3D" id="2.60.40.3650">
    <property type="match status" value="1"/>
</dbReference>
<sequence>MNYKIYSKNKVSHFIDVECEIENINTNTIELQLPAWRPGRYELQNFAKNIQNLDVFDEKNNLLSTKKVSKDRWEVSCNGATTITAKYNYYANTINAGSSFVDENVFYVNPVNLCIYAEGRINESCNLYLQIADNEQIAGASFQNAAKSDVNTIHFHDFFHLADTPFIISVNLKHDFYNIGKVKFNLWFQGNFSREYLKQIKTDFKKFSQEQIKVFGNFPEKDYHFITWVLPVPYYHGVEHRNSTMQILGPDSQNFEELYTDLLGLASHELFHTWNICKIRPIELLPYDFTKENYFQTCFVAEGVTTYYGDLMLYRSGVFDRNQYLKELEACYKRHFDHADSAAQSLVESSWDLWLDGYSQSIPNRKVSVYHKGAISAQILDLHIQKVSNKTRSLDDVMKLMWKVFGKSTNGTPLLGYTMQDYKNICEQIAGEPLDWYFEKCILGKESLFDLLNEYLQLIDLQVVRNEEGLVNLKII</sequence>
<evidence type="ECO:0000259" key="1">
    <source>
        <dbReference type="Pfam" id="PF05299"/>
    </source>
</evidence>
<evidence type="ECO:0008006" key="5">
    <source>
        <dbReference type="Google" id="ProtNLM"/>
    </source>
</evidence>
<dbReference type="Pfam" id="PF17899">
    <property type="entry name" value="Peptidase_M61_N"/>
    <property type="match status" value="1"/>
</dbReference>